<dbReference type="InterPro" id="IPR013786">
    <property type="entry name" value="AcylCoA_DH/ox_N"/>
</dbReference>
<dbReference type="Pfam" id="PF08028">
    <property type="entry name" value="Acyl-CoA_dh_2"/>
    <property type="match status" value="1"/>
</dbReference>
<reference evidence="5 6" key="1">
    <citation type="submission" date="2018-10" db="EMBL/GenBank/DDBJ databases">
        <title>Roseomonas sp. nov., isolated from feces of Tibetan antelopes in the Qinghai-Tibet plateau, China.</title>
        <authorList>
            <person name="Tian Z."/>
        </authorList>
    </citation>
    <scope>NUCLEOTIDE SEQUENCE [LARGE SCALE GENOMIC DNA]</scope>
    <source>
        <strain evidence="5 6">Z23</strain>
    </source>
</reference>
<comment type="caution">
    <text evidence="5">The sequence shown here is derived from an EMBL/GenBank/DDBJ whole genome shotgun (WGS) entry which is preliminary data.</text>
</comment>
<proteinExistence type="inferred from homology"/>
<dbReference type="InterPro" id="IPR013107">
    <property type="entry name" value="Acyl-CoA_DH_C"/>
</dbReference>
<dbReference type="InterPro" id="IPR037069">
    <property type="entry name" value="AcylCoA_DH/ox_N_sf"/>
</dbReference>
<dbReference type="PANTHER" id="PTHR48083:SF37">
    <property type="entry name" value="DEHYDROGENASE, PUTATIVE-RELATED"/>
    <property type="match status" value="1"/>
</dbReference>
<dbReference type="Gene3D" id="1.20.140.10">
    <property type="entry name" value="Butyryl-CoA Dehydrogenase, subunit A, domain 3"/>
    <property type="match status" value="1"/>
</dbReference>
<dbReference type="EMBL" id="RFLX01000001">
    <property type="protein sequence ID" value="RMI26985.1"/>
    <property type="molecule type" value="Genomic_DNA"/>
</dbReference>
<evidence type="ECO:0000313" key="6">
    <source>
        <dbReference type="Proteomes" id="UP000274097"/>
    </source>
</evidence>
<evidence type="ECO:0000256" key="2">
    <source>
        <dbReference type="ARBA" id="ARBA00049661"/>
    </source>
</evidence>
<accession>A0ABX9VQ56</accession>
<evidence type="ECO:0000256" key="1">
    <source>
        <dbReference type="ARBA" id="ARBA00023002"/>
    </source>
</evidence>
<organism evidence="5 6">
    <name type="scientific">Teichococcus wenyumeiae</name>
    <dbReference type="NCBI Taxonomy" id="2478470"/>
    <lineage>
        <taxon>Bacteria</taxon>
        <taxon>Pseudomonadati</taxon>
        <taxon>Pseudomonadota</taxon>
        <taxon>Alphaproteobacteria</taxon>
        <taxon>Acetobacterales</taxon>
        <taxon>Roseomonadaceae</taxon>
        <taxon>Roseomonas</taxon>
    </lineage>
</organism>
<gene>
    <name evidence="5" type="ORF">EBE87_00945</name>
</gene>
<keyword evidence="6" id="KW-1185">Reference proteome</keyword>
<evidence type="ECO:0000313" key="5">
    <source>
        <dbReference type="EMBL" id="RMI26985.1"/>
    </source>
</evidence>
<dbReference type="SUPFAM" id="SSF56645">
    <property type="entry name" value="Acyl-CoA dehydrogenase NM domain-like"/>
    <property type="match status" value="1"/>
</dbReference>
<dbReference type="SUPFAM" id="SSF47203">
    <property type="entry name" value="Acyl-CoA dehydrogenase C-terminal domain-like"/>
    <property type="match status" value="1"/>
</dbReference>
<dbReference type="Pfam" id="PF02771">
    <property type="entry name" value="Acyl-CoA_dh_N"/>
    <property type="match status" value="1"/>
</dbReference>
<protein>
    <submittedName>
        <fullName evidence="5">Acyl-CoA dehydrogenase</fullName>
    </submittedName>
</protein>
<dbReference type="RefSeq" id="WP_122139825.1">
    <property type="nucleotide sequence ID" value="NZ_RFLX01000001.1"/>
</dbReference>
<feature type="domain" description="Acyl-CoA dehydrogenase C-terminal" evidence="4">
    <location>
        <begin position="258"/>
        <end position="342"/>
    </location>
</feature>
<evidence type="ECO:0000259" key="4">
    <source>
        <dbReference type="Pfam" id="PF08028"/>
    </source>
</evidence>
<dbReference type="Proteomes" id="UP000274097">
    <property type="component" value="Unassembled WGS sequence"/>
</dbReference>
<dbReference type="InterPro" id="IPR050741">
    <property type="entry name" value="Acyl-CoA_dehydrogenase"/>
</dbReference>
<keyword evidence="1" id="KW-0560">Oxidoreductase</keyword>
<evidence type="ECO:0000259" key="3">
    <source>
        <dbReference type="Pfam" id="PF02771"/>
    </source>
</evidence>
<dbReference type="InterPro" id="IPR009100">
    <property type="entry name" value="AcylCoA_DH/oxidase_NM_dom_sf"/>
</dbReference>
<dbReference type="Gene3D" id="2.40.110.10">
    <property type="entry name" value="Butyryl-CoA Dehydrogenase, subunit A, domain 2"/>
    <property type="match status" value="1"/>
</dbReference>
<dbReference type="InterPro" id="IPR036250">
    <property type="entry name" value="AcylCo_DH-like_C"/>
</dbReference>
<comment type="similarity">
    <text evidence="2">Belongs to the HpaH/HsaA monooxygenase family.</text>
</comment>
<dbReference type="InterPro" id="IPR046373">
    <property type="entry name" value="Acyl-CoA_Oxase/DH_mid-dom_sf"/>
</dbReference>
<feature type="domain" description="Acyl-CoA dehydrogenase/oxidase N-terminal" evidence="3">
    <location>
        <begin position="28"/>
        <end position="112"/>
    </location>
</feature>
<name>A0ABX9VQ56_9PROT</name>
<dbReference type="PANTHER" id="PTHR48083">
    <property type="entry name" value="MEDIUM-CHAIN SPECIFIC ACYL-COA DEHYDROGENASE, MITOCHONDRIAL-RELATED"/>
    <property type="match status" value="1"/>
</dbReference>
<dbReference type="Gene3D" id="1.10.540.10">
    <property type="entry name" value="Acyl-CoA dehydrogenase/oxidase, N-terminal domain"/>
    <property type="match status" value="1"/>
</dbReference>
<sequence>MLDRPFHPFSHSLHAATRVAALARQGGARLDQDGAFPAAEVAALAEAGLLAAPLPPDLGGAGLGQGPEGAAALAEVLMRIGAGSLPLGRLYEGHVNALGLVLAYGDVAQREDAAADARQGSLFGVWNTDDRQQPLRLEGALLRGRKILASGAGWVERPLVTVATPEGPLMLLPVLAKGERADLASWTAQGMRASATGAVDFDGLPAPPAVRIGQPGDYHRQPLFSGGAWRFLAVQTGGGAEIFALLCQHLRQLGRDADPHQRARVGQAAAALEGARLRVERAARHLAEDSLRPEAVVAYVDLTRGAVEAALLEILEHAQRSVGLAGFMRPHPLERVTRDLATYLRQPAPDRALEMGAAFVLEQEAWPW</sequence>